<dbReference type="InterPro" id="IPR036322">
    <property type="entry name" value="WD40_repeat_dom_sf"/>
</dbReference>
<dbReference type="GeneID" id="9625552"/>
<dbReference type="PROSITE" id="PS50082">
    <property type="entry name" value="WD_REPEATS_2"/>
    <property type="match status" value="1"/>
</dbReference>
<dbReference type="EMBL" id="GL378323">
    <property type="protein sequence ID" value="EFJ52897.1"/>
    <property type="molecule type" value="Genomic_DNA"/>
</dbReference>
<dbReference type="PROSITE" id="PS50294">
    <property type="entry name" value="WD_REPEATS_REGION"/>
    <property type="match status" value="1"/>
</dbReference>
<gene>
    <name evidence="2" type="ORF">VOLCADRAFT_86340</name>
</gene>
<name>D8TII5_VOLCA</name>
<evidence type="ECO:0000313" key="2">
    <source>
        <dbReference type="EMBL" id="EFJ52897.1"/>
    </source>
</evidence>
<sequence length="383" mass="39574">MPRGELSASQISQIRAYILAKSPDASVAREYSFEGVKHVLAEATSPVTSMAFAPLRNDLLTFGCADGEIWLVCLPPTSAPTSAQPSCAKVPSPQLQFGDGGYICRQSGDLQLQHRPAHMPPGLAGMLHSKYQITPAGSGLQITALDSSNHHVFVGDSAGSLHWYACELRGRQLSRLKPVGRLRLAAGAGAGAGAVAASGGGGGSGAAGHVAAVTALQYVPFCRTTDTPVLMAALQDGSLCIVRANEVRHLADLYLRRIVSPPAAAETAAAAVTASGTSFRTARSSSSSIATAAAADVPLITYGSDDTAVYIVDVTSRGFGGPAGPGRSRGGCSTSTSERPMTVTVLKAHRAAVTAVAWTYDEALLASADAEGLVVLWRRCRLF</sequence>
<keyword evidence="3" id="KW-1185">Reference proteome</keyword>
<feature type="repeat" description="WD" evidence="1">
    <location>
        <begin position="346"/>
        <end position="377"/>
    </location>
</feature>
<evidence type="ECO:0000256" key="1">
    <source>
        <dbReference type="PROSITE-ProRule" id="PRU00221"/>
    </source>
</evidence>
<dbReference type="Pfam" id="PF00400">
    <property type="entry name" value="WD40"/>
    <property type="match status" value="1"/>
</dbReference>
<dbReference type="KEGG" id="vcn:VOLCADRAFT_86340"/>
<proteinExistence type="predicted"/>
<dbReference type="InParanoid" id="D8TII5"/>
<dbReference type="AlphaFoldDB" id="D8TII5"/>
<dbReference type="InterPro" id="IPR001680">
    <property type="entry name" value="WD40_rpt"/>
</dbReference>
<dbReference type="InterPro" id="IPR015943">
    <property type="entry name" value="WD40/YVTN_repeat-like_dom_sf"/>
</dbReference>
<dbReference type="Proteomes" id="UP000001058">
    <property type="component" value="Unassembled WGS sequence"/>
</dbReference>
<organism evidence="3">
    <name type="scientific">Volvox carteri f. nagariensis</name>
    <dbReference type="NCBI Taxonomy" id="3068"/>
    <lineage>
        <taxon>Eukaryota</taxon>
        <taxon>Viridiplantae</taxon>
        <taxon>Chlorophyta</taxon>
        <taxon>core chlorophytes</taxon>
        <taxon>Chlorophyceae</taxon>
        <taxon>CS clade</taxon>
        <taxon>Chlamydomonadales</taxon>
        <taxon>Volvocaceae</taxon>
        <taxon>Volvox</taxon>
    </lineage>
</organism>
<reference evidence="2 3" key="1">
    <citation type="journal article" date="2010" name="Science">
        <title>Genomic analysis of organismal complexity in the multicellular green alga Volvox carteri.</title>
        <authorList>
            <person name="Prochnik S.E."/>
            <person name="Umen J."/>
            <person name="Nedelcu A.M."/>
            <person name="Hallmann A."/>
            <person name="Miller S.M."/>
            <person name="Nishii I."/>
            <person name="Ferris P."/>
            <person name="Kuo A."/>
            <person name="Mitros T."/>
            <person name="Fritz-Laylin L.K."/>
            <person name="Hellsten U."/>
            <person name="Chapman J."/>
            <person name="Simakov O."/>
            <person name="Rensing S.A."/>
            <person name="Terry A."/>
            <person name="Pangilinan J."/>
            <person name="Kapitonov V."/>
            <person name="Jurka J."/>
            <person name="Salamov A."/>
            <person name="Shapiro H."/>
            <person name="Schmutz J."/>
            <person name="Grimwood J."/>
            <person name="Lindquist E."/>
            <person name="Lucas S."/>
            <person name="Grigoriev I.V."/>
            <person name="Schmitt R."/>
            <person name="Kirk D."/>
            <person name="Rokhsar D.S."/>
        </authorList>
    </citation>
    <scope>NUCLEOTIDE SEQUENCE [LARGE SCALE GENOMIC DNA]</scope>
    <source>
        <strain evidence="3">f. Nagariensis / Eve</strain>
    </source>
</reference>
<dbReference type="SMART" id="SM00320">
    <property type="entry name" value="WD40"/>
    <property type="match status" value="2"/>
</dbReference>
<dbReference type="OrthoDB" id="1932312at2759"/>
<accession>D8TII5</accession>
<dbReference type="RefSeq" id="XP_002945902.1">
    <property type="nucleotide sequence ID" value="XM_002945856.1"/>
</dbReference>
<evidence type="ECO:0000313" key="3">
    <source>
        <dbReference type="Proteomes" id="UP000001058"/>
    </source>
</evidence>
<keyword evidence="1" id="KW-0853">WD repeat</keyword>
<dbReference type="Gene3D" id="2.130.10.10">
    <property type="entry name" value="YVTN repeat-like/Quinoprotein amine dehydrogenase"/>
    <property type="match status" value="1"/>
</dbReference>
<dbReference type="SUPFAM" id="SSF50978">
    <property type="entry name" value="WD40 repeat-like"/>
    <property type="match status" value="1"/>
</dbReference>
<protein>
    <submittedName>
        <fullName evidence="2">Uncharacterized protein</fullName>
    </submittedName>
</protein>